<accession>A0A918S871</accession>
<proteinExistence type="predicted"/>
<evidence type="ECO:0000313" key="2">
    <source>
        <dbReference type="Proteomes" id="UP000646579"/>
    </source>
</evidence>
<sequence length="215" mass="23635">MTTTELIRGAAVRAIRGLSDFPTRLSDDLVVKVATMELDEHDKDVKRDQSAAGVDYAVGQLLNIISLLKRDESLEGTYADLRAKREAVKLQREARIVSATEQRAYTLRIHDRNGETILALMGPSTEKLGHAGRVLSAVFDAEMSDELPDIGEEMSLKPVKLEPGTADQPASVSVTDDTDFIHFNLGAGFNEHFFVEASAAAKLIRRHWREIGGSC</sequence>
<dbReference type="RefSeq" id="WP_189426037.1">
    <property type="nucleotide sequence ID" value="NZ_BMZE01000002.1"/>
</dbReference>
<reference evidence="1" key="1">
    <citation type="journal article" date="2014" name="Int. J. Syst. Evol. Microbiol.">
        <title>Complete genome sequence of Corynebacterium casei LMG S-19264T (=DSM 44701T), isolated from a smear-ripened cheese.</title>
        <authorList>
            <consortium name="US DOE Joint Genome Institute (JGI-PGF)"/>
            <person name="Walter F."/>
            <person name="Albersmeier A."/>
            <person name="Kalinowski J."/>
            <person name="Ruckert C."/>
        </authorList>
    </citation>
    <scope>NUCLEOTIDE SEQUENCE</scope>
    <source>
        <strain evidence="1">KCTC 32437</strain>
    </source>
</reference>
<organism evidence="1 2">
    <name type="scientific">Devosia pacifica</name>
    <dbReference type="NCBI Taxonomy" id="1335967"/>
    <lineage>
        <taxon>Bacteria</taxon>
        <taxon>Pseudomonadati</taxon>
        <taxon>Pseudomonadota</taxon>
        <taxon>Alphaproteobacteria</taxon>
        <taxon>Hyphomicrobiales</taxon>
        <taxon>Devosiaceae</taxon>
        <taxon>Devosia</taxon>
    </lineage>
</organism>
<evidence type="ECO:0000313" key="1">
    <source>
        <dbReference type="EMBL" id="GHA28309.1"/>
    </source>
</evidence>
<keyword evidence="2" id="KW-1185">Reference proteome</keyword>
<dbReference type="EMBL" id="BMZE01000002">
    <property type="protein sequence ID" value="GHA28309.1"/>
    <property type="molecule type" value="Genomic_DNA"/>
</dbReference>
<protein>
    <submittedName>
        <fullName evidence="1">Uncharacterized protein</fullName>
    </submittedName>
</protein>
<gene>
    <name evidence="1" type="ORF">GCM10007989_25450</name>
</gene>
<name>A0A918S871_9HYPH</name>
<reference evidence="1" key="2">
    <citation type="submission" date="2020-09" db="EMBL/GenBank/DDBJ databases">
        <authorList>
            <person name="Sun Q."/>
            <person name="Kim S."/>
        </authorList>
    </citation>
    <scope>NUCLEOTIDE SEQUENCE</scope>
    <source>
        <strain evidence="1">KCTC 32437</strain>
    </source>
</reference>
<comment type="caution">
    <text evidence="1">The sequence shown here is derived from an EMBL/GenBank/DDBJ whole genome shotgun (WGS) entry which is preliminary data.</text>
</comment>
<dbReference type="Proteomes" id="UP000646579">
    <property type="component" value="Unassembled WGS sequence"/>
</dbReference>
<dbReference type="AlphaFoldDB" id="A0A918S871"/>